<feature type="binding site" evidence="12">
    <location>
        <position position="171"/>
    </location>
    <ligand>
        <name>Zn(2+)</name>
        <dbReference type="ChEBI" id="CHEBI:29105"/>
        <note>catalytic</note>
    </ligand>
</feature>
<dbReference type="GO" id="GO:0042588">
    <property type="term" value="C:zymogen granule"/>
    <property type="evidence" value="ECO:0007669"/>
    <property type="project" value="UniProtKB-SubCell"/>
</dbReference>
<evidence type="ECO:0000256" key="2">
    <source>
        <dbReference type="ARBA" id="ARBA00022723"/>
    </source>
</evidence>
<evidence type="ECO:0000256" key="6">
    <source>
        <dbReference type="ARBA" id="ARBA00023049"/>
    </source>
</evidence>
<keyword evidence="5 12" id="KW-0862">Zinc</keyword>
<dbReference type="InterPro" id="IPR024079">
    <property type="entry name" value="MetalloPept_cat_dom_sf"/>
</dbReference>
<evidence type="ECO:0000256" key="1">
    <source>
        <dbReference type="ARBA" id="ARBA00022670"/>
    </source>
</evidence>
<reference evidence="15" key="3">
    <citation type="submission" date="2025-09" db="UniProtKB">
        <authorList>
            <consortium name="Ensembl"/>
        </authorList>
    </citation>
    <scope>IDENTIFICATION</scope>
</reference>
<feature type="active site" evidence="12">
    <location>
        <position position="168"/>
    </location>
</feature>
<dbReference type="GO" id="GO:0004222">
    <property type="term" value="F:metalloendopeptidase activity"/>
    <property type="evidence" value="ECO:0007669"/>
    <property type="project" value="UniProtKB-UniRule"/>
</dbReference>
<dbReference type="STRING" id="64144.ENSATEP00000012490"/>
<evidence type="ECO:0000256" key="5">
    <source>
        <dbReference type="ARBA" id="ARBA00022833"/>
    </source>
</evidence>
<comment type="subcellular location">
    <subcellularLocation>
        <location evidence="11">Zymogen granule</location>
    </subcellularLocation>
</comment>
<dbReference type="PANTHER" id="PTHR10127:SF899">
    <property type="entry name" value="ASTACIN-LIKE METALLOENDOPEPTIDASE-RELATED"/>
    <property type="match status" value="1"/>
</dbReference>
<accession>A0A3Q1HXG3</accession>
<dbReference type="SUPFAM" id="SSF55486">
    <property type="entry name" value="Metalloproteases ('zincins'), catalytic domain"/>
    <property type="match status" value="1"/>
</dbReference>
<evidence type="ECO:0000256" key="3">
    <source>
        <dbReference type="ARBA" id="ARBA00022729"/>
    </source>
</evidence>
<evidence type="ECO:0000256" key="10">
    <source>
        <dbReference type="ARBA" id="ARBA00023329"/>
    </source>
</evidence>
<evidence type="ECO:0000256" key="8">
    <source>
        <dbReference type="ARBA" id="ARBA00023157"/>
    </source>
</evidence>
<dbReference type="EC" id="3.4.24.-" evidence="13"/>
<keyword evidence="10" id="KW-0968">Cytoplasmic vesicle</keyword>
<dbReference type="GO" id="GO:0008270">
    <property type="term" value="F:zinc ion binding"/>
    <property type="evidence" value="ECO:0007669"/>
    <property type="project" value="UniProtKB-UniRule"/>
</dbReference>
<dbReference type="PRINTS" id="PR00480">
    <property type="entry name" value="ASTACIN"/>
</dbReference>
<dbReference type="FunFam" id="3.40.390.10:FF:000040">
    <property type="entry name" value="Metalloendopeptidase"/>
    <property type="match status" value="1"/>
</dbReference>
<reference evidence="15" key="1">
    <citation type="submission" date="2021-04" db="EMBL/GenBank/DDBJ databases">
        <authorList>
            <consortium name="Wellcome Sanger Institute Data Sharing"/>
        </authorList>
    </citation>
    <scope>NUCLEOTIDE SEQUENCE [LARGE SCALE GENOMIC DNA]</scope>
</reference>
<evidence type="ECO:0000313" key="16">
    <source>
        <dbReference type="Proteomes" id="UP000265040"/>
    </source>
</evidence>
<dbReference type="SMART" id="SM00235">
    <property type="entry name" value="ZnMc"/>
    <property type="match status" value="1"/>
</dbReference>
<dbReference type="Pfam" id="PF01400">
    <property type="entry name" value="Astacin"/>
    <property type="match status" value="1"/>
</dbReference>
<comment type="caution">
    <text evidence="12">Lacks conserved residue(s) required for the propagation of feature annotation.</text>
</comment>
<feature type="disulfide bond" evidence="12">
    <location>
        <begin position="77"/>
        <end position="80"/>
    </location>
</feature>
<feature type="binding site" evidence="12">
    <location>
        <position position="167"/>
    </location>
    <ligand>
        <name>Zn(2+)</name>
        <dbReference type="ChEBI" id="CHEBI:29105"/>
        <note>catalytic</note>
    </ligand>
</feature>
<evidence type="ECO:0000259" key="14">
    <source>
        <dbReference type="PROSITE" id="PS51864"/>
    </source>
</evidence>
<feature type="domain" description="Peptidase M12A" evidence="14">
    <location>
        <begin position="73"/>
        <end position="266"/>
    </location>
</feature>
<proteinExistence type="predicted"/>
<evidence type="ECO:0000256" key="12">
    <source>
        <dbReference type="PROSITE-ProRule" id="PRU01211"/>
    </source>
</evidence>
<evidence type="ECO:0000256" key="11">
    <source>
        <dbReference type="ARBA" id="ARBA00024324"/>
    </source>
</evidence>
<reference evidence="15" key="2">
    <citation type="submission" date="2025-08" db="UniProtKB">
        <authorList>
            <consortium name="Ensembl"/>
        </authorList>
    </citation>
    <scope>IDENTIFICATION</scope>
</reference>
<name>A0A3Q1HXG3_ANATE</name>
<dbReference type="Proteomes" id="UP000265040">
    <property type="component" value="Chromosome 5"/>
</dbReference>
<dbReference type="Ensembl" id="ENSATET00000012687.2">
    <property type="protein sequence ID" value="ENSATEP00000012490.2"/>
    <property type="gene ID" value="ENSATEG00000008680.2"/>
</dbReference>
<dbReference type="GO" id="GO:0006508">
    <property type="term" value="P:proteolysis"/>
    <property type="evidence" value="ECO:0007669"/>
    <property type="project" value="UniProtKB-KW"/>
</dbReference>
<dbReference type="GeneTree" id="ENSGT00940000154856"/>
<keyword evidence="7" id="KW-0865">Zymogen</keyword>
<keyword evidence="2 12" id="KW-0479">Metal-binding</keyword>
<dbReference type="InParanoid" id="A0A3Q1HXG3"/>
<dbReference type="PROSITE" id="PS51864">
    <property type="entry name" value="ASTACIN"/>
    <property type="match status" value="1"/>
</dbReference>
<feature type="binding site" evidence="12">
    <location>
        <position position="177"/>
    </location>
    <ligand>
        <name>Zn(2+)</name>
        <dbReference type="ChEBI" id="CHEBI:29105"/>
        <note>catalytic</note>
    </ligand>
</feature>
<evidence type="ECO:0000256" key="13">
    <source>
        <dbReference type="RuleBase" id="RU361183"/>
    </source>
</evidence>
<dbReference type="Gene3D" id="3.40.390.10">
    <property type="entry name" value="Collagenase (Catalytic Domain)"/>
    <property type="match status" value="1"/>
</dbReference>
<dbReference type="PANTHER" id="PTHR10127">
    <property type="entry name" value="DISCOIDIN, CUB, EGF, LAMININ , AND ZINC METALLOPROTEASE DOMAIN CONTAINING"/>
    <property type="match status" value="1"/>
</dbReference>
<evidence type="ECO:0000256" key="9">
    <source>
        <dbReference type="ARBA" id="ARBA00023180"/>
    </source>
</evidence>
<keyword evidence="3" id="KW-0732">Signal</keyword>
<keyword evidence="9" id="KW-0325">Glycoprotein</keyword>
<evidence type="ECO:0000313" key="15">
    <source>
        <dbReference type="Ensembl" id="ENSATEP00000012490.2"/>
    </source>
</evidence>
<sequence>MVSPLFQCLTLSAVRFIASVPRVENSVFVFVHKLNRTSLSSDALTINSQILAANSPVKSLFTEGDVFVPMTRNARICNNCRWPTSGSLVQVPYTVSASFSSTEMNVINSAINGFHLSTCIRFVPYKDQTNYISIVKKDGCWSLVGLTGGSQEISLGVGCIQNGIIQHEIIHALGFWHEQSRSDRNIYVKINYENIQTGLEGNFQQLETNNLNVPYDYSSVMHYGPKDFSKNGGDTITPLNPSATIGQRIGMSENDILKINKLYSCGAQKRSILGGSM</sequence>
<evidence type="ECO:0000256" key="4">
    <source>
        <dbReference type="ARBA" id="ARBA00022801"/>
    </source>
</evidence>
<organism evidence="15 16">
    <name type="scientific">Anabas testudineus</name>
    <name type="common">Climbing perch</name>
    <name type="synonym">Anthias testudineus</name>
    <dbReference type="NCBI Taxonomy" id="64144"/>
    <lineage>
        <taxon>Eukaryota</taxon>
        <taxon>Metazoa</taxon>
        <taxon>Chordata</taxon>
        <taxon>Craniata</taxon>
        <taxon>Vertebrata</taxon>
        <taxon>Euteleostomi</taxon>
        <taxon>Actinopterygii</taxon>
        <taxon>Neopterygii</taxon>
        <taxon>Teleostei</taxon>
        <taxon>Neoteleostei</taxon>
        <taxon>Acanthomorphata</taxon>
        <taxon>Anabantaria</taxon>
        <taxon>Anabantiformes</taxon>
        <taxon>Anabantoidei</taxon>
        <taxon>Anabantidae</taxon>
        <taxon>Anabas</taxon>
    </lineage>
</organism>
<dbReference type="OrthoDB" id="291007at2759"/>
<keyword evidence="16" id="KW-1185">Reference proteome</keyword>
<comment type="cofactor">
    <cofactor evidence="12 13">
        <name>Zn(2+)</name>
        <dbReference type="ChEBI" id="CHEBI:29105"/>
    </cofactor>
    <text evidence="12 13">Binds 1 zinc ion per subunit.</text>
</comment>
<dbReference type="AlphaFoldDB" id="A0A3Q1HXG3"/>
<dbReference type="FunCoup" id="A0A3Q1HXG3">
    <property type="interactions" value="191"/>
</dbReference>
<dbReference type="InterPro" id="IPR006026">
    <property type="entry name" value="Peptidase_Metallo"/>
</dbReference>
<dbReference type="InterPro" id="IPR001506">
    <property type="entry name" value="Peptidase_M12A"/>
</dbReference>
<keyword evidence="6 12" id="KW-0482">Metalloprotease</keyword>
<protein>
    <recommendedName>
        <fullName evidence="13">Metalloendopeptidase</fullName>
        <ecNumber evidence="13">3.4.24.-</ecNumber>
    </recommendedName>
</protein>
<keyword evidence="4 12" id="KW-0378">Hydrolase</keyword>
<keyword evidence="8 12" id="KW-1015">Disulfide bond</keyword>
<keyword evidence="1 12" id="KW-0645">Protease</keyword>
<evidence type="ECO:0000256" key="7">
    <source>
        <dbReference type="ARBA" id="ARBA00023145"/>
    </source>
</evidence>